<organism evidence="1 2">
    <name type="scientific">Linderina macrospora</name>
    <dbReference type="NCBI Taxonomy" id="4868"/>
    <lineage>
        <taxon>Eukaryota</taxon>
        <taxon>Fungi</taxon>
        <taxon>Fungi incertae sedis</taxon>
        <taxon>Zoopagomycota</taxon>
        <taxon>Kickxellomycotina</taxon>
        <taxon>Kickxellomycetes</taxon>
        <taxon>Kickxellales</taxon>
        <taxon>Kickxellaceae</taxon>
        <taxon>Linderina</taxon>
    </lineage>
</organism>
<dbReference type="EMBL" id="JANBPW010001206">
    <property type="protein sequence ID" value="KAJ1945606.1"/>
    <property type="molecule type" value="Genomic_DNA"/>
</dbReference>
<reference evidence="1" key="1">
    <citation type="submission" date="2022-07" db="EMBL/GenBank/DDBJ databases">
        <title>Phylogenomic reconstructions and comparative analyses of Kickxellomycotina fungi.</title>
        <authorList>
            <person name="Reynolds N.K."/>
            <person name="Stajich J.E."/>
            <person name="Barry K."/>
            <person name="Grigoriev I.V."/>
            <person name="Crous P."/>
            <person name="Smith M.E."/>
        </authorList>
    </citation>
    <scope>NUCLEOTIDE SEQUENCE</scope>
    <source>
        <strain evidence="1">NRRL 5244</strain>
    </source>
</reference>
<dbReference type="Proteomes" id="UP001150603">
    <property type="component" value="Unassembled WGS sequence"/>
</dbReference>
<keyword evidence="2" id="KW-1185">Reference proteome</keyword>
<proteinExistence type="predicted"/>
<accession>A0ACC1JBU8</accession>
<name>A0ACC1JBU8_9FUNG</name>
<comment type="caution">
    <text evidence="1">The sequence shown here is derived from an EMBL/GenBank/DDBJ whole genome shotgun (WGS) entry which is preliminary data.</text>
</comment>
<evidence type="ECO:0000313" key="2">
    <source>
        <dbReference type="Proteomes" id="UP001150603"/>
    </source>
</evidence>
<gene>
    <name evidence="1" type="ORF">FBU59_002256</name>
</gene>
<sequence length="390" mass="43123">MTNPSNDRVLNFSAGPSTLPLSVLEEVQRDLINYKGTGVSVLEMSHRSKPYDAIIRDAEATLRRVLNVPSNYAVVFLQGGGTGEFAASYLNLFASKSVRAKQAKLGRALSCDYVVTGSWSKAGMKEVQRLGGHVNTVIDGVDGKYVGVLPVSQWKLGKPEETAFVYYCDNETVNGVECRPETVVDAVDPSVPVICDMSSNMMSRPIDIKRFGAIVAGAQKNMGPAGVTIAIVRDDLLERDDDPAVLHNLPSVLDWQYYNKGGSMPHTPPCFTIYVCGLVFKWVEKLGLDKVEQLREERAKIVYDVIDSHPEFFKGPVNKQYRSCMNLVFNLPTKELEAQFVAEAAQQNMIQLKGHRSVGGIRVSLYNAMTIEGAQAVAQFMQSFYDQHRQ</sequence>
<evidence type="ECO:0000313" key="1">
    <source>
        <dbReference type="EMBL" id="KAJ1945606.1"/>
    </source>
</evidence>
<protein>
    <submittedName>
        <fullName evidence="1">Uncharacterized protein</fullName>
    </submittedName>
</protein>